<dbReference type="Pfam" id="PF05834">
    <property type="entry name" value="Lycopene_cycl"/>
    <property type="match status" value="1"/>
</dbReference>
<dbReference type="KEGG" id="pbr:PB2503_11024"/>
<dbReference type="Proteomes" id="UP000001302">
    <property type="component" value="Chromosome"/>
</dbReference>
<sequence>MTSYDVLFAGAGLASSLTAYRLARRTPSLHIGMVEQGAAVGGNHTWCFHETDIAPAILEGLKPFILKRWPGQSVRFPGHDRDLPTPYCAMTSQRLAAVLSGVPSIDVITGAQVTKATADRLILADGRELSAPCVFDGRGPGRVRHMRLGFQKFLGLEVTLAAPHGLNQPIIMDATVPQTDGYRFVYVLPFSETELLIEDTYYADGFDLSESHLEAEIIHYAARKGWTIATISRREQGVLPIVLEGDFEAFWAERRTGAVPIGLAAGLFHPVTGYSVPDAATLADRLGRDTPLTSDRVRPIVEDYARDRWSAHGFYRLLNRLLFRAAAPDQRYIVLERFYRLPIPLIERFYAGETNTGDKLRVLAGKPPVPLMRAISALRPQPLGHSAGMREGILG</sequence>
<dbReference type="EMBL" id="CP002156">
    <property type="protein sequence ID" value="ADM10252.1"/>
    <property type="molecule type" value="Genomic_DNA"/>
</dbReference>
<proteinExistence type="inferred from homology"/>
<accession>E0THV9</accession>
<evidence type="ECO:0008006" key="4">
    <source>
        <dbReference type="Google" id="ProtNLM"/>
    </source>
</evidence>
<protein>
    <recommendedName>
        <fullName evidence="4">Lycopene cyclase</fullName>
    </recommendedName>
</protein>
<reference evidence="3" key="1">
    <citation type="submission" date="2010-08" db="EMBL/GenBank/DDBJ databases">
        <title>Genome sequence of Parvularcula bermudensis HTCC2503.</title>
        <authorList>
            <person name="Kang D.-M."/>
            <person name="Oh H.-M."/>
            <person name="Cho J.-C."/>
        </authorList>
    </citation>
    <scope>NUCLEOTIDE SEQUENCE [LARGE SCALE GENOMIC DNA]</scope>
    <source>
        <strain evidence="3">ATCC BAA-594 / HTCC2503 / KCTC 12087</strain>
    </source>
</reference>
<evidence type="ECO:0000313" key="3">
    <source>
        <dbReference type="Proteomes" id="UP000001302"/>
    </source>
</evidence>
<dbReference type="InterPro" id="IPR010108">
    <property type="entry name" value="Lycopene_cyclase_b/e"/>
</dbReference>
<name>E0THV9_PARBH</name>
<keyword evidence="3" id="KW-1185">Reference proteome</keyword>
<organism evidence="2 3">
    <name type="scientific">Parvularcula bermudensis (strain ATCC BAA-594 / HTCC2503 / KCTC 12087)</name>
    <dbReference type="NCBI Taxonomy" id="314260"/>
    <lineage>
        <taxon>Bacteria</taxon>
        <taxon>Pseudomonadati</taxon>
        <taxon>Pseudomonadota</taxon>
        <taxon>Alphaproteobacteria</taxon>
        <taxon>Parvularculales</taxon>
        <taxon>Parvularculaceae</taxon>
        <taxon>Parvularcula</taxon>
    </lineage>
</organism>
<dbReference type="OrthoDB" id="5793379at2"/>
<dbReference type="eggNOG" id="COG0654">
    <property type="taxonomic scope" value="Bacteria"/>
</dbReference>
<dbReference type="NCBIfam" id="TIGR01789">
    <property type="entry name" value="lycopene_cycl"/>
    <property type="match status" value="1"/>
</dbReference>
<dbReference type="GO" id="GO:0016117">
    <property type="term" value="P:carotenoid biosynthetic process"/>
    <property type="evidence" value="ECO:0007669"/>
    <property type="project" value="InterPro"/>
</dbReference>
<comment type="similarity">
    <text evidence="1">Belongs to the lycopene cyclase family.</text>
</comment>
<gene>
    <name evidence="2" type="ordered locus">PB2503_11024</name>
</gene>
<evidence type="ECO:0000256" key="1">
    <source>
        <dbReference type="ARBA" id="ARBA00006599"/>
    </source>
</evidence>
<evidence type="ECO:0000313" key="2">
    <source>
        <dbReference type="EMBL" id="ADM10252.1"/>
    </source>
</evidence>
<dbReference type="NCBIfam" id="TIGR01790">
    <property type="entry name" value="carotene-cycl"/>
    <property type="match status" value="1"/>
</dbReference>
<dbReference type="GO" id="GO:0045436">
    <property type="term" value="F:lycopene beta cyclase activity"/>
    <property type="evidence" value="ECO:0007669"/>
    <property type="project" value="InterPro"/>
</dbReference>
<dbReference type="InterPro" id="IPR036188">
    <property type="entry name" value="FAD/NAD-bd_sf"/>
</dbReference>
<dbReference type="RefSeq" id="WP_013301226.1">
    <property type="nucleotide sequence ID" value="NC_014414.1"/>
</dbReference>
<dbReference type="GO" id="GO:0016705">
    <property type="term" value="F:oxidoreductase activity, acting on paired donors, with incorporation or reduction of molecular oxygen"/>
    <property type="evidence" value="ECO:0007669"/>
    <property type="project" value="InterPro"/>
</dbReference>
<dbReference type="AlphaFoldDB" id="E0THV9"/>
<dbReference type="SUPFAM" id="SSF51905">
    <property type="entry name" value="FAD/NAD(P)-binding domain"/>
    <property type="match status" value="1"/>
</dbReference>
<dbReference type="InterPro" id="IPR008461">
    <property type="entry name" value="CrtY"/>
</dbReference>
<dbReference type="HOGENOM" id="CLU_698000_0_0_5"/>
<reference evidence="2 3" key="2">
    <citation type="journal article" date="2011" name="J. Bacteriol.">
        <title>Complete genome sequence of strain HTCC2503T of Parvularcula bermudensis, the type species of the order "Parvularculales" in the class Alphaproteobacteria.</title>
        <authorList>
            <person name="Oh H.M."/>
            <person name="Kang I."/>
            <person name="Vergin K.L."/>
            <person name="Kang D."/>
            <person name="Rhee K.H."/>
            <person name="Giovannoni S.J."/>
            <person name="Cho J.C."/>
        </authorList>
    </citation>
    <scope>NUCLEOTIDE SEQUENCE [LARGE SCALE GENOMIC DNA]</scope>
    <source>
        <strain evidence="3">ATCC BAA-594 / HTCC2503 / KCTC 12087</strain>
    </source>
</reference>
<dbReference type="STRING" id="314260.PB2503_11024"/>